<protein>
    <submittedName>
        <fullName evidence="1">Uncharacterized protein</fullName>
    </submittedName>
</protein>
<proteinExistence type="predicted"/>
<organism evidence="1 2">
    <name type="scientific">Colletotrichum chrysophilum</name>
    <dbReference type="NCBI Taxonomy" id="1836956"/>
    <lineage>
        <taxon>Eukaryota</taxon>
        <taxon>Fungi</taxon>
        <taxon>Dikarya</taxon>
        <taxon>Ascomycota</taxon>
        <taxon>Pezizomycotina</taxon>
        <taxon>Sordariomycetes</taxon>
        <taxon>Hypocreomycetidae</taxon>
        <taxon>Glomerellales</taxon>
        <taxon>Glomerellaceae</taxon>
        <taxon>Colletotrichum</taxon>
        <taxon>Colletotrichum gloeosporioides species complex</taxon>
    </lineage>
</organism>
<accession>A0AAD9AFB6</accession>
<dbReference type="EMBL" id="JAQOWY010000266">
    <property type="protein sequence ID" value="KAK1845587.1"/>
    <property type="molecule type" value="Genomic_DNA"/>
</dbReference>
<evidence type="ECO:0000313" key="1">
    <source>
        <dbReference type="EMBL" id="KAK1845587.1"/>
    </source>
</evidence>
<evidence type="ECO:0000313" key="2">
    <source>
        <dbReference type="Proteomes" id="UP001243330"/>
    </source>
</evidence>
<reference evidence="1" key="1">
    <citation type="submission" date="2023-01" db="EMBL/GenBank/DDBJ databases">
        <title>Colletotrichum chrysophilum M932 genome sequence.</title>
        <authorList>
            <person name="Baroncelli R."/>
        </authorList>
    </citation>
    <scope>NUCLEOTIDE SEQUENCE</scope>
    <source>
        <strain evidence="1">M932</strain>
    </source>
</reference>
<sequence>MINFHLRFSRQRKRYDPPFTICYQNLSNLSSIGDPVSMAWTSHGEFGESSIPSTQDILEGLIDRSDVNYDIDPPTAVARYEGQTEFQEESVESTEKSKIDFSAAAGSILSTGSDWALVELAHDSMKLPNWLWFDVNQDTKDPDAKQPASSVVPRYLTSVMPPATSTQVQTAIVIAGVSGQDLKKGDSRSWVVEPQSGAVYGHVIASSHLNAFVLPLQTIMDEIDTEQCHLPTPFACFANLARNYRKSNNTDSAEEFAARAMADDVLEASTSNEFAQLIRARGSHPFTPAQTYSDLQPFTVFQYLVEKAGCRLPPYEEVVAWLTSEHTPFWYLTMEDVHQLLHDLGLSLKQPPTGEPYSWKSLYATGHCFLDYSQTF</sequence>
<keyword evidence="2" id="KW-1185">Reference proteome</keyword>
<comment type="caution">
    <text evidence="1">The sequence shown here is derived from an EMBL/GenBank/DDBJ whole genome shotgun (WGS) entry which is preliminary data.</text>
</comment>
<dbReference type="AlphaFoldDB" id="A0AAD9AFB6"/>
<dbReference type="Proteomes" id="UP001243330">
    <property type="component" value="Unassembled WGS sequence"/>
</dbReference>
<name>A0AAD9AFB6_9PEZI</name>
<gene>
    <name evidence="1" type="ORF">CCHR01_11757</name>
</gene>